<name>A0A816FRR1_ADIRI</name>
<evidence type="ECO:0000259" key="4">
    <source>
        <dbReference type="PROSITE" id="PS50158"/>
    </source>
</evidence>
<keyword evidence="1" id="KW-0863">Zinc-finger</keyword>
<dbReference type="SUPFAM" id="SSF57756">
    <property type="entry name" value="Retrovirus zinc finger-like domains"/>
    <property type="match status" value="1"/>
</dbReference>
<dbReference type="GO" id="GO:0003676">
    <property type="term" value="F:nucleic acid binding"/>
    <property type="evidence" value="ECO:0007669"/>
    <property type="project" value="InterPro"/>
</dbReference>
<protein>
    <recommendedName>
        <fullName evidence="4">CCHC-type domain-containing protein</fullName>
    </recommendedName>
</protein>
<gene>
    <name evidence="5" type="ORF">XAT740_LOCUS57655</name>
</gene>
<dbReference type="PROSITE" id="PS50158">
    <property type="entry name" value="ZF_CCHC"/>
    <property type="match status" value="1"/>
</dbReference>
<evidence type="ECO:0000256" key="2">
    <source>
        <dbReference type="SAM" id="Coils"/>
    </source>
</evidence>
<keyword evidence="1" id="KW-0862">Zinc</keyword>
<dbReference type="Proteomes" id="UP000663828">
    <property type="component" value="Unassembled WGS sequence"/>
</dbReference>
<accession>A0A816FRR1</accession>
<keyword evidence="2" id="KW-0175">Coiled coil</keyword>
<dbReference type="InterPro" id="IPR001878">
    <property type="entry name" value="Znf_CCHC"/>
</dbReference>
<comment type="caution">
    <text evidence="5">The sequence shown here is derived from an EMBL/GenBank/DDBJ whole genome shotgun (WGS) entry which is preliminary data.</text>
</comment>
<organism evidence="5 6">
    <name type="scientific">Adineta ricciae</name>
    <name type="common">Rotifer</name>
    <dbReference type="NCBI Taxonomy" id="249248"/>
    <lineage>
        <taxon>Eukaryota</taxon>
        <taxon>Metazoa</taxon>
        <taxon>Spiralia</taxon>
        <taxon>Gnathifera</taxon>
        <taxon>Rotifera</taxon>
        <taxon>Eurotatoria</taxon>
        <taxon>Bdelloidea</taxon>
        <taxon>Adinetida</taxon>
        <taxon>Adinetidae</taxon>
        <taxon>Adineta</taxon>
    </lineage>
</organism>
<keyword evidence="6" id="KW-1185">Reference proteome</keyword>
<feature type="region of interest" description="Disordered" evidence="3">
    <location>
        <begin position="24"/>
        <end position="47"/>
    </location>
</feature>
<feature type="region of interest" description="Disordered" evidence="3">
    <location>
        <begin position="477"/>
        <end position="496"/>
    </location>
</feature>
<evidence type="ECO:0000313" key="6">
    <source>
        <dbReference type="Proteomes" id="UP000663828"/>
    </source>
</evidence>
<reference evidence="5" key="1">
    <citation type="submission" date="2021-02" db="EMBL/GenBank/DDBJ databases">
        <authorList>
            <person name="Nowell W R."/>
        </authorList>
    </citation>
    <scope>NUCLEOTIDE SEQUENCE</scope>
</reference>
<proteinExistence type="predicted"/>
<dbReference type="AlphaFoldDB" id="A0A816FRR1"/>
<feature type="compositionally biased region" description="Basic residues" evidence="3">
    <location>
        <begin position="482"/>
        <end position="496"/>
    </location>
</feature>
<keyword evidence="1" id="KW-0479">Metal-binding</keyword>
<feature type="non-terminal residue" evidence="5">
    <location>
        <position position="1"/>
    </location>
</feature>
<evidence type="ECO:0000313" key="5">
    <source>
        <dbReference type="EMBL" id="CAF1665278.1"/>
    </source>
</evidence>
<dbReference type="GO" id="GO:0008270">
    <property type="term" value="F:zinc ion binding"/>
    <property type="evidence" value="ECO:0007669"/>
    <property type="project" value="UniProtKB-KW"/>
</dbReference>
<dbReference type="InterPro" id="IPR036875">
    <property type="entry name" value="Znf_CCHC_sf"/>
</dbReference>
<evidence type="ECO:0000256" key="1">
    <source>
        <dbReference type="PROSITE-ProRule" id="PRU00047"/>
    </source>
</evidence>
<feature type="coiled-coil region" evidence="2">
    <location>
        <begin position="417"/>
        <end position="444"/>
    </location>
</feature>
<feature type="domain" description="CCHC-type" evidence="4">
    <location>
        <begin position="273"/>
        <end position="287"/>
    </location>
</feature>
<sequence length="496" mass="56018">MLQLDSNNALAQLLLGQSSLLDQPQHQEPLPTHIGPPNNDFTSSVSIGNHPLVSSTAHSHMENGQMVQANQTLRTGIAQTTIQTSSEISLAARSFATTRYPFAPFHVIFKSAIKDRSAIDDIVKYVKNEHNFDLKIAAYRHKLSKNGYSLLVFVENIEAFCFLNKDLNWPSLLAEAEYTIKKPSIPPQLCLIVLNVSLNTDWEEFVGDVKERYPEVVNVIRLKNRNQRPVPTVKIETSCATTRESILQLKQMNIGYINYKVTDYLAPAQVLLCGNCYEIGHFQKNCPLKDETICKTCGEKYRDIKEHVCSGQAKCIRCGENHKSSDPKCQMVKSYRPALTRNLLQHPVENSKRYANDICPGAYPLAFAKQQLPVNSIKPNHPIEALIESTFTKKLDAFLNEIKFEIKKTHESIDVIREEMHAHLVESNKKIEAVEKQAKTIEHEVREQVTTLNNTVEAIMQTLNDISNLSPEHKASIAPFVKKTKQNSKASKKQTM</sequence>
<dbReference type="EMBL" id="CAJNOR010012034">
    <property type="protein sequence ID" value="CAF1665278.1"/>
    <property type="molecule type" value="Genomic_DNA"/>
</dbReference>
<evidence type="ECO:0000256" key="3">
    <source>
        <dbReference type="SAM" id="MobiDB-lite"/>
    </source>
</evidence>